<dbReference type="GeneID" id="109394242"/>
<feature type="compositionally biased region" description="Basic residues" evidence="1">
    <location>
        <begin position="267"/>
        <end position="280"/>
    </location>
</feature>
<organism evidence="2 3">
    <name type="scientific">Hipposideros armiger</name>
    <name type="common">Great Himalayan leaf-nosed bat</name>
    <dbReference type="NCBI Taxonomy" id="186990"/>
    <lineage>
        <taxon>Eukaryota</taxon>
        <taxon>Metazoa</taxon>
        <taxon>Chordata</taxon>
        <taxon>Craniata</taxon>
        <taxon>Vertebrata</taxon>
        <taxon>Euteleostomi</taxon>
        <taxon>Mammalia</taxon>
        <taxon>Eutheria</taxon>
        <taxon>Laurasiatheria</taxon>
        <taxon>Chiroptera</taxon>
        <taxon>Yinpterochiroptera</taxon>
        <taxon>Rhinolophoidea</taxon>
        <taxon>Hipposideridae</taxon>
        <taxon>Hipposideros</taxon>
    </lineage>
</organism>
<accession>A0A8B7T1Y2</accession>
<feature type="compositionally biased region" description="Basic residues" evidence="1">
    <location>
        <begin position="245"/>
        <end position="254"/>
    </location>
</feature>
<keyword evidence="2" id="KW-1185">Reference proteome</keyword>
<feature type="compositionally biased region" description="Polar residues" evidence="1">
    <location>
        <begin position="46"/>
        <end position="68"/>
    </location>
</feature>
<dbReference type="AlphaFoldDB" id="A0A8B7T1Y2"/>
<evidence type="ECO:0000256" key="1">
    <source>
        <dbReference type="SAM" id="MobiDB-lite"/>
    </source>
</evidence>
<evidence type="ECO:0000313" key="3">
    <source>
        <dbReference type="RefSeq" id="XP_019519677.1"/>
    </source>
</evidence>
<feature type="region of interest" description="Disordered" evidence="1">
    <location>
        <begin position="1"/>
        <end position="386"/>
    </location>
</feature>
<proteinExistence type="predicted"/>
<reference evidence="3" key="1">
    <citation type="submission" date="2025-08" db="UniProtKB">
        <authorList>
            <consortium name="RefSeq"/>
        </authorList>
    </citation>
    <scope>IDENTIFICATION</scope>
    <source>
        <tissue evidence="3">Muscle</tissue>
    </source>
</reference>
<name>A0A8B7T1Y2_HIPAR</name>
<feature type="compositionally biased region" description="Pro residues" evidence="1">
    <location>
        <begin position="183"/>
        <end position="203"/>
    </location>
</feature>
<evidence type="ECO:0000313" key="2">
    <source>
        <dbReference type="Proteomes" id="UP000694851"/>
    </source>
</evidence>
<sequence length="386" mass="39683">MAGGDGEDQEGTGTRGRPSAPPRPVGAAPIGPLTGGDEVLSAPRHPSSSGAVTRGSSIPSPYATQRGPSFQPPTLGPHTWSRITQLQRQPPRGGGGGGSRLGASESAPLPGGEAAEAVGRGRRQSSRVWGEAEPPEAAPAAARISPAAPQPRRRWHVCAQATSQPPPTAAAEGLTRQKRRLCSPPPPGGATPGPARPHPPGPPRQTVGRGRRSADSSRADGLGSLQWPRGARVGGGRRSAWWGRGWRRARRRRAPGAAGRGAPGRASGHRRTRGPSRRRVPAMTSRLLAPLPGAPALGGGRRARAKPGPEPPPRTGVRNLLGRTEGRPKNPGWSFLPFTSSSTSGKAGWREGDVLDISVGTGSGGGETGASKTRGGFFRLGSKGEA</sequence>
<feature type="compositionally biased region" description="Low complexity" evidence="1">
    <location>
        <begin position="286"/>
        <end position="295"/>
    </location>
</feature>
<feature type="compositionally biased region" description="Low complexity" evidence="1">
    <location>
        <begin position="138"/>
        <end position="147"/>
    </location>
</feature>
<dbReference type="KEGG" id="hai:109394242"/>
<dbReference type="RefSeq" id="XP_019519677.1">
    <property type="nucleotide sequence ID" value="XM_019664132.1"/>
</dbReference>
<feature type="compositionally biased region" description="Acidic residues" evidence="1">
    <location>
        <begin position="1"/>
        <end position="10"/>
    </location>
</feature>
<protein>
    <submittedName>
        <fullName evidence="3">Uncharacterized protein LOC109394242</fullName>
    </submittedName>
</protein>
<gene>
    <name evidence="3" type="primary">LOC109394242</name>
</gene>
<dbReference type="Proteomes" id="UP000694851">
    <property type="component" value="Unplaced"/>
</dbReference>